<dbReference type="Proteomes" id="UP000296049">
    <property type="component" value="Unassembled WGS sequence"/>
</dbReference>
<keyword evidence="2" id="KW-1185">Reference proteome</keyword>
<dbReference type="EMBL" id="KB742637">
    <property type="protein sequence ID" value="EOB06130.1"/>
    <property type="molecule type" value="Genomic_DNA"/>
</dbReference>
<reference evidence="2" key="1">
    <citation type="journal article" date="2013" name="Nat. Genet.">
        <title>The duck genome and transcriptome provide insight into an avian influenza virus reservoir species.</title>
        <authorList>
            <person name="Huang Y."/>
            <person name="Li Y."/>
            <person name="Burt D.W."/>
            <person name="Chen H."/>
            <person name="Zhang Y."/>
            <person name="Qian W."/>
            <person name="Kim H."/>
            <person name="Gan S."/>
            <person name="Zhao Y."/>
            <person name="Li J."/>
            <person name="Yi K."/>
            <person name="Feng H."/>
            <person name="Zhu P."/>
            <person name="Li B."/>
            <person name="Liu Q."/>
            <person name="Fairley S."/>
            <person name="Magor K.E."/>
            <person name="Du Z."/>
            <person name="Hu X."/>
            <person name="Goodman L."/>
            <person name="Tafer H."/>
            <person name="Vignal A."/>
            <person name="Lee T."/>
            <person name="Kim K.W."/>
            <person name="Sheng Z."/>
            <person name="An Y."/>
            <person name="Searle S."/>
            <person name="Herrero J."/>
            <person name="Groenen M.A."/>
            <person name="Crooijmans R.P."/>
            <person name="Faraut T."/>
            <person name="Cai Q."/>
            <person name="Webster R.G."/>
            <person name="Aldridge J.R."/>
            <person name="Warren W.C."/>
            <person name="Bartschat S."/>
            <person name="Kehr S."/>
            <person name="Marz M."/>
            <person name="Stadler P.F."/>
            <person name="Smith J."/>
            <person name="Kraus R.H."/>
            <person name="Zhao Y."/>
            <person name="Ren L."/>
            <person name="Fei J."/>
            <person name="Morisson M."/>
            <person name="Kaiser P."/>
            <person name="Griffin D.K."/>
            <person name="Rao M."/>
            <person name="Pitel F."/>
            <person name="Wang J."/>
            <person name="Li N."/>
        </authorList>
    </citation>
    <scope>NUCLEOTIDE SEQUENCE [LARGE SCALE GENOMIC DNA]</scope>
</reference>
<sequence length="87" mass="9052">MPGAPSCFLGSSCPHGAVRLSGCSQLSGRRGLLAPVALALATRPVTRLPLAPRGSHPCVERCRVLAAQQMVTQLLQLPPGTGENRNP</sequence>
<dbReference type="AlphaFoldDB" id="R0LWG7"/>
<evidence type="ECO:0000313" key="2">
    <source>
        <dbReference type="Proteomes" id="UP000296049"/>
    </source>
</evidence>
<gene>
    <name evidence="1" type="ORF">Anapl_06048</name>
</gene>
<organism evidence="1 2">
    <name type="scientific">Anas platyrhynchos</name>
    <name type="common">Mallard</name>
    <name type="synonym">Anas boschas</name>
    <dbReference type="NCBI Taxonomy" id="8839"/>
    <lineage>
        <taxon>Eukaryota</taxon>
        <taxon>Metazoa</taxon>
        <taxon>Chordata</taxon>
        <taxon>Craniata</taxon>
        <taxon>Vertebrata</taxon>
        <taxon>Euteleostomi</taxon>
        <taxon>Archelosauria</taxon>
        <taxon>Archosauria</taxon>
        <taxon>Dinosauria</taxon>
        <taxon>Saurischia</taxon>
        <taxon>Theropoda</taxon>
        <taxon>Coelurosauria</taxon>
        <taxon>Aves</taxon>
        <taxon>Neognathae</taxon>
        <taxon>Galloanserae</taxon>
        <taxon>Anseriformes</taxon>
        <taxon>Anatidae</taxon>
        <taxon>Anatinae</taxon>
        <taxon>Anas</taxon>
    </lineage>
</organism>
<evidence type="ECO:0000313" key="1">
    <source>
        <dbReference type="EMBL" id="EOB06130.1"/>
    </source>
</evidence>
<accession>R0LWG7</accession>
<name>R0LWG7_ANAPL</name>
<protein>
    <submittedName>
        <fullName evidence="1">Uncharacterized protein</fullName>
    </submittedName>
</protein>
<proteinExistence type="predicted"/>